<sequence>MQVLPVLMFFYLNNLKICDSEECRPLKIHHA</sequence>
<evidence type="ECO:0000313" key="1">
    <source>
        <dbReference type="EMBL" id="JAH85172.1"/>
    </source>
</evidence>
<organism evidence="1">
    <name type="scientific">Anguilla anguilla</name>
    <name type="common">European freshwater eel</name>
    <name type="synonym">Muraena anguilla</name>
    <dbReference type="NCBI Taxonomy" id="7936"/>
    <lineage>
        <taxon>Eukaryota</taxon>
        <taxon>Metazoa</taxon>
        <taxon>Chordata</taxon>
        <taxon>Craniata</taxon>
        <taxon>Vertebrata</taxon>
        <taxon>Euteleostomi</taxon>
        <taxon>Actinopterygii</taxon>
        <taxon>Neopterygii</taxon>
        <taxon>Teleostei</taxon>
        <taxon>Anguilliformes</taxon>
        <taxon>Anguillidae</taxon>
        <taxon>Anguilla</taxon>
    </lineage>
</organism>
<reference evidence="1" key="1">
    <citation type="submission" date="2014-11" db="EMBL/GenBank/DDBJ databases">
        <authorList>
            <person name="Amaro Gonzalez C."/>
        </authorList>
    </citation>
    <scope>NUCLEOTIDE SEQUENCE</scope>
</reference>
<dbReference type="AlphaFoldDB" id="A0A0E9W490"/>
<proteinExistence type="predicted"/>
<accession>A0A0E9W490</accession>
<reference evidence="1" key="2">
    <citation type="journal article" date="2015" name="Fish Shellfish Immunol.">
        <title>Early steps in the European eel (Anguilla anguilla)-Vibrio vulnificus interaction in the gills: Role of the RtxA13 toxin.</title>
        <authorList>
            <person name="Callol A."/>
            <person name="Pajuelo D."/>
            <person name="Ebbesson L."/>
            <person name="Teles M."/>
            <person name="MacKenzie S."/>
            <person name="Amaro C."/>
        </authorList>
    </citation>
    <scope>NUCLEOTIDE SEQUENCE</scope>
</reference>
<name>A0A0E9W490_ANGAN</name>
<protein>
    <submittedName>
        <fullName evidence="1">Uncharacterized protein</fullName>
    </submittedName>
</protein>
<dbReference type="EMBL" id="GBXM01023405">
    <property type="protein sequence ID" value="JAH85172.1"/>
    <property type="molecule type" value="Transcribed_RNA"/>
</dbReference>